<dbReference type="PANTHER" id="PTHR11941:SF84">
    <property type="entry name" value="ENOYL-COA DELTA ISOMERASE 1, PEROXISOMAL"/>
    <property type="match status" value="1"/>
</dbReference>
<dbReference type="OrthoDB" id="410701at2759"/>
<dbReference type="AlphaFoldDB" id="A0A9Q0Z3T5"/>
<reference evidence="1" key="2">
    <citation type="journal article" date="2023" name="Int. J. Mol. Sci.">
        <title>De Novo Assembly and Annotation of 11 Diverse Shrub Willow (Salix) Genomes Reveals Novel Gene Organization in Sex-Linked Regions.</title>
        <authorList>
            <person name="Hyden B."/>
            <person name="Feng K."/>
            <person name="Yates T.B."/>
            <person name="Jawdy S."/>
            <person name="Cereghino C."/>
            <person name="Smart L.B."/>
            <person name="Muchero W."/>
        </authorList>
    </citation>
    <scope>NUCLEOTIDE SEQUENCE [LARGE SCALE GENOMIC DNA]</scope>
    <source>
        <tissue evidence="1">Shoot tip</tissue>
    </source>
</reference>
<dbReference type="SUPFAM" id="SSF52096">
    <property type="entry name" value="ClpP/crotonase"/>
    <property type="match status" value="1"/>
</dbReference>
<dbReference type="GO" id="GO:0004165">
    <property type="term" value="F:delta(3)-delta(2)-enoyl-CoA isomerase activity"/>
    <property type="evidence" value="ECO:0007669"/>
    <property type="project" value="TreeGrafter"/>
</dbReference>
<keyword evidence="2" id="KW-1185">Reference proteome</keyword>
<proteinExistence type="predicted"/>
<dbReference type="Proteomes" id="UP001151529">
    <property type="component" value="Chromosome 10"/>
</dbReference>
<protein>
    <submittedName>
        <fullName evidence="1">ENOYL-COA DELTA ISOMERASE 1 PEROXISOMAL</fullName>
    </submittedName>
</protein>
<evidence type="ECO:0000313" key="1">
    <source>
        <dbReference type="EMBL" id="KAJ6720404.1"/>
    </source>
</evidence>
<sequence>MCTLEKRGDIYILTLTGSDEHRLNPTLVDSIRSALRRVRAEPASPSSALVTIAEGKFFSNGFDLAWAHSSQPRLELMSAKLQLLDRGFLYMSELDIGLVLPDWFMVLLKCKIGDAKVRSEIILTAAKLTAEMAANRMVVLNEVLEKLGTVTGEAKTVSKLYHDDCRSKIAWKTRQPKITMIVKTNTHSGTSQIIQRAPNGRFVGLIVFHIECSCPSIPLLHHKRSKGVIRSATTT</sequence>
<name>A0A9Q0Z3T5_SALVM</name>
<evidence type="ECO:0000313" key="2">
    <source>
        <dbReference type="Proteomes" id="UP001151529"/>
    </source>
</evidence>
<gene>
    <name evidence="1" type="ORF">OIU85_023604</name>
</gene>
<dbReference type="PANTHER" id="PTHR11941">
    <property type="entry name" value="ENOYL-COA HYDRATASE-RELATED"/>
    <property type="match status" value="1"/>
</dbReference>
<dbReference type="GO" id="GO:0005777">
    <property type="term" value="C:peroxisome"/>
    <property type="evidence" value="ECO:0007669"/>
    <property type="project" value="TreeGrafter"/>
</dbReference>
<dbReference type="EMBL" id="JAPFFL010000006">
    <property type="protein sequence ID" value="KAJ6720404.1"/>
    <property type="molecule type" value="Genomic_DNA"/>
</dbReference>
<keyword evidence="1" id="KW-0413">Isomerase</keyword>
<accession>A0A9Q0Z3T5</accession>
<dbReference type="CDD" id="cd06558">
    <property type="entry name" value="crotonase-like"/>
    <property type="match status" value="1"/>
</dbReference>
<dbReference type="InterPro" id="IPR029045">
    <property type="entry name" value="ClpP/crotonase-like_dom_sf"/>
</dbReference>
<organism evidence="1 2">
    <name type="scientific">Salix viminalis</name>
    <name type="common">Common osier</name>
    <name type="synonym">Basket willow</name>
    <dbReference type="NCBI Taxonomy" id="40686"/>
    <lineage>
        <taxon>Eukaryota</taxon>
        <taxon>Viridiplantae</taxon>
        <taxon>Streptophyta</taxon>
        <taxon>Embryophyta</taxon>
        <taxon>Tracheophyta</taxon>
        <taxon>Spermatophyta</taxon>
        <taxon>Magnoliopsida</taxon>
        <taxon>eudicotyledons</taxon>
        <taxon>Gunneridae</taxon>
        <taxon>Pentapetalae</taxon>
        <taxon>rosids</taxon>
        <taxon>fabids</taxon>
        <taxon>Malpighiales</taxon>
        <taxon>Salicaceae</taxon>
        <taxon>Saliceae</taxon>
        <taxon>Salix</taxon>
    </lineage>
</organism>
<dbReference type="Gene3D" id="3.90.226.10">
    <property type="entry name" value="2-enoyl-CoA Hydratase, Chain A, domain 1"/>
    <property type="match status" value="1"/>
</dbReference>
<comment type="caution">
    <text evidence="1">The sequence shown here is derived from an EMBL/GenBank/DDBJ whole genome shotgun (WGS) entry which is preliminary data.</text>
</comment>
<reference evidence="1" key="1">
    <citation type="submission" date="2022-11" db="EMBL/GenBank/DDBJ databases">
        <authorList>
            <person name="Hyden B.L."/>
            <person name="Feng K."/>
            <person name="Yates T."/>
            <person name="Jawdy S."/>
            <person name="Smart L.B."/>
            <person name="Muchero W."/>
        </authorList>
    </citation>
    <scope>NUCLEOTIDE SEQUENCE</scope>
    <source>
        <tissue evidence="1">Shoot tip</tissue>
    </source>
</reference>
<dbReference type="GO" id="GO:0006635">
    <property type="term" value="P:fatty acid beta-oxidation"/>
    <property type="evidence" value="ECO:0007669"/>
    <property type="project" value="TreeGrafter"/>
</dbReference>